<dbReference type="InterPro" id="IPR027417">
    <property type="entry name" value="P-loop_NTPase"/>
</dbReference>
<dbReference type="GO" id="GO:0005524">
    <property type="term" value="F:ATP binding"/>
    <property type="evidence" value="ECO:0007669"/>
    <property type="project" value="UniProtKB-KW"/>
</dbReference>
<dbReference type="AlphaFoldDB" id="A0A7X0XD80"/>
<gene>
    <name evidence="2" type="ORF">HCI99_08765</name>
</gene>
<protein>
    <submittedName>
        <fullName evidence="2">ATP-binding protein</fullName>
    </submittedName>
</protein>
<keyword evidence="2" id="KW-0067">ATP-binding</keyword>
<evidence type="ECO:0000313" key="3">
    <source>
        <dbReference type="Proteomes" id="UP000533953"/>
    </source>
</evidence>
<dbReference type="SUPFAM" id="SSF52540">
    <property type="entry name" value="P-loop containing nucleoside triphosphate hydrolases"/>
    <property type="match status" value="1"/>
</dbReference>
<comment type="caution">
    <text evidence="2">The sequence shown here is derived from an EMBL/GenBank/DDBJ whole genome shotgun (WGS) entry which is preliminary data.</text>
</comment>
<organism evidence="2 3">
    <name type="scientific">Listeria booriae</name>
    <dbReference type="NCBI Taxonomy" id="1552123"/>
    <lineage>
        <taxon>Bacteria</taxon>
        <taxon>Bacillati</taxon>
        <taxon>Bacillota</taxon>
        <taxon>Bacilli</taxon>
        <taxon>Bacillales</taxon>
        <taxon>Listeriaceae</taxon>
        <taxon>Listeria</taxon>
    </lineage>
</organism>
<keyword evidence="2" id="KW-0547">Nucleotide-binding</keyword>
<dbReference type="Pfam" id="PF01695">
    <property type="entry name" value="IstB_IS21"/>
    <property type="match status" value="1"/>
</dbReference>
<dbReference type="Gene3D" id="3.40.50.300">
    <property type="entry name" value="P-loop containing nucleotide triphosphate hydrolases"/>
    <property type="match status" value="1"/>
</dbReference>
<evidence type="ECO:0000313" key="2">
    <source>
        <dbReference type="EMBL" id="MBC1491922.1"/>
    </source>
</evidence>
<dbReference type="RefSeq" id="WP_185402332.1">
    <property type="nucleotide sequence ID" value="NZ_JAARRO010000007.1"/>
</dbReference>
<dbReference type="GO" id="GO:0006260">
    <property type="term" value="P:DNA replication"/>
    <property type="evidence" value="ECO:0007669"/>
    <property type="project" value="TreeGrafter"/>
</dbReference>
<dbReference type="Proteomes" id="UP000533953">
    <property type="component" value="Unassembled WGS sequence"/>
</dbReference>
<proteinExistence type="predicted"/>
<dbReference type="PANTHER" id="PTHR30050:SF4">
    <property type="entry name" value="ATP-BINDING PROTEIN RV3427C IN INSERTION SEQUENCE-RELATED"/>
    <property type="match status" value="1"/>
</dbReference>
<dbReference type="EMBL" id="JAASTX010000009">
    <property type="protein sequence ID" value="MBC1491922.1"/>
    <property type="molecule type" value="Genomic_DNA"/>
</dbReference>
<reference evidence="2 3" key="1">
    <citation type="submission" date="2020-03" db="EMBL/GenBank/DDBJ databases">
        <title>Soil Listeria distribution.</title>
        <authorList>
            <person name="Liao J."/>
            <person name="Wiedmann M."/>
        </authorList>
    </citation>
    <scope>NUCLEOTIDE SEQUENCE [LARGE SCALE GENOMIC DNA]</scope>
    <source>
        <strain evidence="2 3">FSL L7-1547</strain>
    </source>
</reference>
<evidence type="ECO:0000259" key="1">
    <source>
        <dbReference type="Pfam" id="PF01695"/>
    </source>
</evidence>
<sequence>MISKLEKSTSTISHSDPEYIAFQKRIAEEDRELARRALKNDEDKRMRKIFSESLINPLLEKATFENYTPESSNELSVRAKYIVEKYATNFELKNPQNLLLSGNYGTGKSHLSVAAMKRIALKNFPDIKGYNHQATMMFISTPKLMTKIRESFNNGSDFTEAQLLDEIGKVDLLVMDDIGREIKASGNDFTTQKIFEIVESRQGKHTIYTSNFKEQELMTMYGEAIFSRMIQSTTKISFDWENYRLKGIVQK</sequence>
<accession>A0A7X0XD80</accession>
<feature type="domain" description="IstB-like ATP-binding" evidence="1">
    <location>
        <begin position="43"/>
        <end position="246"/>
    </location>
</feature>
<name>A0A7X0XD80_9LIST</name>
<dbReference type="PANTHER" id="PTHR30050">
    <property type="entry name" value="CHROMOSOMAL REPLICATION INITIATOR PROTEIN DNAA"/>
    <property type="match status" value="1"/>
</dbReference>
<dbReference type="InterPro" id="IPR002611">
    <property type="entry name" value="IstB_ATP-bd"/>
</dbReference>